<reference evidence="4 5" key="1">
    <citation type="submission" date="2021-06" db="EMBL/GenBank/DDBJ databases">
        <title>A haploid diamondback moth (Plutella xylostella L.) genome assembly resolves 31 chromosomes and identifies a diamide resistance mutation.</title>
        <authorList>
            <person name="Ward C.M."/>
            <person name="Perry K.D."/>
            <person name="Baker G."/>
            <person name="Powis K."/>
            <person name="Heckel D.G."/>
            <person name="Baxter S.W."/>
        </authorList>
    </citation>
    <scope>NUCLEOTIDE SEQUENCE [LARGE SCALE GENOMIC DNA]</scope>
    <source>
        <strain evidence="4 5">LV</strain>
        <tissue evidence="4">Single pupa</tissue>
    </source>
</reference>
<comment type="caution">
    <text evidence="4">The sequence shown here is derived from an EMBL/GenBank/DDBJ whole genome shotgun (WGS) entry which is preliminary data.</text>
</comment>
<organism evidence="4 5">
    <name type="scientific">Plutella xylostella</name>
    <name type="common">Diamondback moth</name>
    <name type="synonym">Plutella maculipennis</name>
    <dbReference type="NCBI Taxonomy" id="51655"/>
    <lineage>
        <taxon>Eukaryota</taxon>
        <taxon>Metazoa</taxon>
        <taxon>Ecdysozoa</taxon>
        <taxon>Arthropoda</taxon>
        <taxon>Hexapoda</taxon>
        <taxon>Insecta</taxon>
        <taxon>Pterygota</taxon>
        <taxon>Neoptera</taxon>
        <taxon>Endopterygota</taxon>
        <taxon>Lepidoptera</taxon>
        <taxon>Glossata</taxon>
        <taxon>Ditrysia</taxon>
        <taxon>Yponomeutoidea</taxon>
        <taxon>Plutellidae</taxon>
        <taxon>Plutella</taxon>
    </lineage>
</organism>
<dbReference type="PROSITE" id="PS50157">
    <property type="entry name" value="ZINC_FINGER_C2H2_2"/>
    <property type="match status" value="1"/>
</dbReference>
<proteinExistence type="predicted"/>
<feature type="domain" description="C2H2-type" evidence="3">
    <location>
        <begin position="211"/>
        <end position="239"/>
    </location>
</feature>
<evidence type="ECO:0000313" key="5">
    <source>
        <dbReference type="Proteomes" id="UP000823941"/>
    </source>
</evidence>
<keyword evidence="5" id="KW-1185">Reference proteome</keyword>
<accession>A0ABQ7R5N9</accession>
<feature type="region of interest" description="Disordered" evidence="2">
    <location>
        <begin position="138"/>
        <end position="157"/>
    </location>
</feature>
<keyword evidence="1" id="KW-0863">Zinc-finger</keyword>
<evidence type="ECO:0000256" key="2">
    <source>
        <dbReference type="SAM" id="MobiDB-lite"/>
    </source>
</evidence>
<dbReference type="InterPro" id="IPR013087">
    <property type="entry name" value="Znf_C2H2_type"/>
</dbReference>
<sequence>MSHGGSSPSSSEQTLTAELRDGQLQIVEMSPLGNDDDGSEGLQIETEDGAKYVQVLDESGRGLMHLNLLNLTLVRCEDGEDGYRLTTTEDNDQAEYITPDTNTVCVLQSSDGGEDQQDQYVMLEGEDGPVMYLQSDLGQASHTSQTSHTPTTEKEPSTAVELLQRAKALHKAKRLLRESMKPQTGAGRRRRAPLPAAGELLSSPNFKLFLYSCKLCSFKCNAVRELTEHRSTAHNCAKPSLARGTRAPPAQCARCPYKANSHYLVSTFVHKNVKYMKKEKYMQNDQFS</sequence>
<keyword evidence="1" id="KW-0479">Metal-binding</keyword>
<dbReference type="EMBL" id="JAHIBW010000002">
    <property type="protein sequence ID" value="KAG7312619.1"/>
    <property type="molecule type" value="Genomic_DNA"/>
</dbReference>
<evidence type="ECO:0000313" key="4">
    <source>
        <dbReference type="EMBL" id="KAG7312619.1"/>
    </source>
</evidence>
<keyword evidence="1" id="KW-0862">Zinc</keyword>
<gene>
    <name evidence="4" type="ORF">JYU34_000936</name>
</gene>
<protein>
    <recommendedName>
        <fullName evidence="3">C2H2-type domain-containing protein</fullName>
    </recommendedName>
</protein>
<dbReference type="PROSITE" id="PS00028">
    <property type="entry name" value="ZINC_FINGER_C2H2_1"/>
    <property type="match status" value="1"/>
</dbReference>
<name>A0ABQ7R5N9_PLUXY</name>
<evidence type="ECO:0000256" key="1">
    <source>
        <dbReference type="PROSITE-ProRule" id="PRU00042"/>
    </source>
</evidence>
<feature type="compositionally biased region" description="Low complexity" evidence="2">
    <location>
        <begin position="141"/>
        <end position="150"/>
    </location>
</feature>
<dbReference type="Proteomes" id="UP000823941">
    <property type="component" value="Chromosome 2"/>
</dbReference>
<evidence type="ECO:0000259" key="3">
    <source>
        <dbReference type="PROSITE" id="PS50157"/>
    </source>
</evidence>